<dbReference type="GO" id="GO:0008270">
    <property type="term" value="F:zinc ion binding"/>
    <property type="evidence" value="ECO:0007669"/>
    <property type="project" value="InterPro"/>
</dbReference>
<dbReference type="Proteomes" id="UP000275385">
    <property type="component" value="Unassembled WGS sequence"/>
</dbReference>
<evidence type="ECO:0000313" key="6">
    <source>
        <dbReference type="EMBL" id="RKU47495.1"/>
    </source>
</evidence>
<comment type="caution">
    <text evidence="6">The sequence shown here is derived from an EMBL/GenBank/DDBJ whole genome shotgun (WGS) entry which is preliminary data.</text>
</comment>
<feature type="compositionally biased region" description="Low complexity" evidence="4">
    <location>
        <begin position="11"/>
        <end position="23"/>
    </location>
</feature>
<dbReference type="Gene3D" id="4.10.240.10">
    <property type="entry name" value="Zn(2)-C6 fungal-type DNA-binding domain"/>
    <property type="match status" value="1"/>
</dbReference>
<evidence type="ECO:0000256" key="2">
    <source>
        <dbReference type="ARBA" id="ARBA00022723"/>
    </source>
</evidence>
<dbReference type="PANTHER" id="PTHR31001:SF45">
    <property type="entry name" value="ZN(II)2CYS6 TRANSCRIPTION FACTOR (EUROFUNG)"/>
    <property type="match status" value="1"/>
</dbReference>
<organism evidence="6 7">
    <name type="scientific">Coniochaeta pulveracea</name>
    <dbReference type="NCBI Taxonomy" id="177199"/>
    <lineage>
        <taxon>Eukaryota</taxon>
        <taxon>Fungi</taxon>
        <taxon>Dikarya</taxon>
        <taxon>Ascomycota</taxon>
        <taxon>Pezizomycotina</taxon>
        <taxon>Sordariomycetes</taxon>
        <taxon>Sordariomycetidae</taxon>
        <taxon>Coniochaetales</taxon>
        <taxon>Coniochaetaceae</taxon>
        <taxon>Coniochaeta</taxon>
    </lineage>
</organism>
<dbReference type="PANTHER" id="PTHR31001">
    <property type="entry name" value="UNCHARACTERIZED TRANSCRIPTIONAL REGULATORY PROTEIN"/>
    <property type="match status" value="1"/>
</dbReference>
<protein>
    <recommendedName>
        <fullName evidence="5">Zn(2)-C6 fungal-type domain-containing protein</fullName>
    </recommendedName>
</protein>
<comment type="subcellular location">
    <subcellularLocation>
        <location evidence="1">Nucleus</location>
    </subcellularLocation>
</comment>
<dbReference type="InterPro" id="IPR001138">
    <property type="entry name" value="Zn2Cys6_DnaBD"/>
</dbReference>
<dbReference type="AlphaFoldDB" id="A0A420YI24"/>
<proteinExistence type="predicted"/>
<dbReference type="SMART" id="SM00906">
    <property type="entry name" value="Fungal_trans"/>
    <property type="match status" value="1"/>
</dbReference>
<dbReference type="PROSITE" id="PS50048">
    <property type="entry name" value="ZN2_CY6_FUNGAL_2"/>
    <property type="match status" value="1"/>
</dbReference>
<evidence type="ECO:0000313" key="7">
    <source>
        <dbReference type="Proteomes" id="UP000275385"/>
    </source>
</evidence>
<feature type="region of interest" description="Disordered" evidence="4">
    <location>
        <begin position="1"/>
        <end position="38"/>
    </location>
</feature>
<keyword evidence="3" id="KW-0539">Nucleus</keyword>
<dbReference type="Pfam" id="PF04082">
    <property type="entry name" value="Fungal_trans"/>
    <property type="match status" value="1"/>
</dbReference>
<feature type="domain" description="Zn(2)-C6 fungal-type" evidence="5">
    <location>
        <begin position="47"/>
        <end position="76"/>
    </location>
</feature>
<dbReference type="CDD" id="cd00067">
    <property type="entry name" value="GAL4"/>
    <property type="match status" value="1"/>
</dbReference>
<dbReference type="OrthoDB" id="2269373at2759"/>
<evidence type="ECO:0000256" key="1">
    <source>
        <dbReference type="ARBA" id="ARBA00004123"/>
    </source>
</evidence>
<dbReference type="Pfam" id="PF00172">
    <property type="entry name" value="Zn_clus"/>
    <property type="match status" value="1"/>
</dbReference>
<evidence type="ECO:0000259" key="5">
    <source>
        <dbReference type="PROSITE" id="PS50048"/>
    </source>
</evidence>
<dbReference type="InterPro" id="IPR007219">
    <property type="entry name" value="XnlR_reg_dom"/>
</dbReference>
<dbReference type="GO" id="GO:0000981">
    <property type="term" value="F:DNA-binding transcription factor activity, RNA polymerase II-specific"/>
    <property type="evidence" value="ECO:0007669"/>
    <property type="project" value="InterPro"/>
</dbReference>
<dbReference type="GO" id="GO:0005634">
    <property type="term" value="C:nucleus"/>
    <property type="evidence" value="ECO:0007669"/>
    <property type="project" value="UniProtKB-SubCell"/>
</dbReference>
<dbReference type="GO" id="GO:0003677">
    <property type="term" value="F:DNA binding"/>
    <property type="evidence" value="ECO:0007669"/>
    <property type="project" value="InterPro"/>
</dbReference>
<dbReference type="EMBL" id="QVQW01000008">
    <property type="protein sequence ID" value="RKU47495.1"/>
    <property type="molecule type" value="Genomic_DNA"/>
</dbReference>
<dbReference type="InterPro" id="IPR036864">
    <property type="entry name" value="Zn2-C6_fun-type_DNA-bd_sf"/>
</dbReference>
<sequence>MESGIGPANTGAHGSYGAPGPSSGFPPVPPPPFYGDPSAMKLTRGHSCVLCQQRKVRCDKQKPCANCVKAKAECVVIPPQPPRRRRKKPQERDLISQLKKYETLLAQNGIKFDPISDELKAGDTQAEDVNDLGQDLSGLKTSPESTGGAADYMREGVEGDEKNLRYMPYFKEYRHTDVPADSSDEEYEGPTIHHAFDTMFGENDGFPFVVGGGPSSITNSHPTAIQIFQLWQIYLNNVNPVLKISHVPTLQNQIIGAGANLAKTPKPLEALMFAIYFMAITSMKDDEVRTTFGEDRSILLSKYQAATTQALVNAGFMRSTELMVLQALFLYLLAIRRYTDPRSLFCLIGVAVRIATRLGLHRDGAQFGISPFDTEQRRRLWWQIVMFDKRIAEMTGSSITALSSSGGDCQVPLNCNDTDLSEHARDPPPAYQGPTEMLFALARIELARAGGHGGRPTPPPAATSTSPARAVAALKQRTRVNFSPSPSSPDVVTQSANLHLPQGNLDGYCHYVEVNYLRHCDEKIPLHYFTLMITRQALCKLRIVDFMCRGVSTESLEQPERDTLFVEAINMVEYDNMIVGHDALQGFMWYMMMNFPFPAYIFLLNELRARRTGDLCDRAWNVIIENHERRGLQHLLKGPLHVAFGSMFLKAWDVREAAEAQNGRELQIPKLINILRQRAKRMPPPKRPAGSSSAPAAGSLPTQASSSQQQSSYIQQEQQQHQYHQQQNLPQHGPGSNASGSSPMPNNGSPNVVGMGVPMGSQPYTPEAPTAPMDMGGNLMFGSDGGFDGSQMFGQDMGMMDSPFNQIGGTLNYDYLMQYSQFGGYSSGPQMGGGGGGGMYNPGGQ</sequence>
<feature type="region of interest" description="Disordered" evidence="4">
    <location>
        <begin position="680"/>
        <end position="762"/>
    </location>
</feature>
<keyword evidence="7" id="KW-1185">Reference proteome</keyword>
<dbReference type="SMART" id="SM00066">
    <property type="entry name" value="GAL4"/>
    <property type="match status" value="1"/>
</dbReference>
<evidence type="ECO:0000256" key="4">
    <source>
        <dbReference type="SAM" id="MobiDB-lite"/>
    </source>
</evidence>
<evidence type="ECO:0000256" key="3">
    <source>
        <dbReference type="ARBA" id="ARBA00023242"/>
    </source>
</evidence>
<accession>A0A420YI24</accession>
<reference evidence="6 7" key="1">
    <citation type="submission" date="2018-08" db="EMBL/GenBank/DDBJ databases">
        <title>Draft genome of the lignicolous fungus Coniochaeta pulveracea.</title>
        <authorList>
            <person name="Borstlap C.J."/>
            <person name="De Witt R.N."/>
            <person name="Botha A."/>
            <person name="Volschenk H."/>
        </authorList>
    </citation>
    <scope>NUCLEOTIDE SEQUENCE [LARGE SCALE GENOMIC DNA]</scope>
    <source>
        <strain evidence="6 7">CAB683</strain>
    </source>
</reference>
<feature type="compositionally biased region" description="Low complexity" evidence="4">
    <location>
        <begin position="688"/>
        <end position="751"/>
    </location>
</feature>
<feature type="region of interest" description="Disordered" evidence="4">
    <location>
        <begin position="449"/>
        <end position="469"/>
    </location>
</feature>
<dbReference type="SUPFAM" id="SSF57701">
    <property type="entry name" value="Zn2/Cys6 DNA-binding domain"/>
    <property type="match status" value="1"/>
</dbReference>
<keyword evidence="2" id="KW-0479">Metal-binding</keyword>
<dbReference type="GO" id="GO:0006351">
    <property type="term" value="P:DNA-templated transcription"/>
    <property type="evidence" value="ECO:0007669"/>
    <property type="project" value="InterPro"/>
</dbReference>
<dbReference type="CDD" id="cd12148">
    <property type="entry name" value="fungal_TF_MHR"/>
    <property type="match status" value="1"/>
</dbReference>
<name>A0A420YI24_9PEZI</name>
<feature type="compositionally biased region" description="Pro residues" evidence="4">
    <location>
        <begin position="24"/>
        <end position="34"/>
    </location>
</feature>
<dbReference type="InterPro" id="IPR050613">
    <property type="entry name" value="Sec_Metabolite_Reg"/>
</dbReference>
<dbReference type="STRING" id="177199.A0A420YI24"/>
<gene>
    <name evidence="6" type="ORF">DL546_002504</name>
</gene>